<reference evidence="1 2" key="1">
    <citation type="submission" date="2020-02" db="EMBL/GenBank/DDBJ databases">
        <title>The whole genome sequence of CPCC 205119.</title>
        <authorList>
            <person name="Jiang Z."/>
        </authorList>
    </citation>
    <scope>NUCLEOTIDE SEQUENCE [LARGE SCALE GENOMIC DNA]</scope>
    <source>
        <strain evidence="1 2">CPCC 205119</strain>
    </source>
</reference>
<dbReference type="AlphaFoldDB" id="A0A7K3W9C6"/>
<dbReference type="Proteomes" id="UP000470470">
    <property type="component" value="Unassembled WGS sequence"/>
</dbReference>
<comment type="caution">
    <text evidence="1">The sequence shown here is derived from an EMBL/GenBank/DDBJ whole genome shotgun (WGS) entry which is preliminary data.</text>
</comment>
<sequence>MTTVLQPALTAARTAFDQPLSTAERLSAVTHLLSSVEYMVRPEDRRPGGLNGWEHTREQVRSKTRLGQAVRDLVAREPVTQALHASRVVAAGVLVAPRRSNRSRLLANAWLVGTQLVLYPRHLFGTDGSDQVSFLVQSAATLGRAGGSDATRWAAVQFIGAQTVLSYGASGWAKLPGDAWRSGEALRGIMRTQTYGDRWLFEQLDRHPAAARLLCHSVLAMECGFPLLLLGRGRFIEAGLATMGLFHLANARFMGLSRFAWAFLATYPAARALARRTGASA</sequence>
<keyword evidence="2" id="KW-1185">Reference proteome</keyword>
<evidence type="ECO:0000313" key="1">
    <source>
        <dbReference type="EMBL" id="NEL53068.1"/>
    </source>
</evidence>
<dbReference type="EMBL" id="JAAGWK010000008">
    <property type="protein sequence ID" value="NEL53068.1"/>
    <property type="molecule type" value="Genomic_DNA"/>
</dbReference>
<accession>A0A7K3W9C6</accession>
<name>A0A7K3W9C6_9ACTN</name>
<evidence type="ECO:0008006" key="3">
    <source>
        <dbReference type="Google" id="ProtNLM"/>
    </source>
</evidence>
<evidence type="ECO:0000313" key="2">
    <source>
        <dbReference type="Proteomes" id="UP000470470"/>
    </source>
</evidence>
<protein>
    <recommendedName>
        <fullName evidence="3">HTTM domain-containing protein</fullName>
    </recommendedName>
</protein>
<organism evidence="1 2">
    <name type="scientific">Goekera deserti</name>
    <dbReference type="NCBI Taxonomy" id="2497753"/>
    <lineage>
        <taxon>Bacteria</taxon>
        <taxon>Bacillati</taxon>
        <taxon>Actinomycetota</taxon>
        <taxon>Actinomycetes</taxon>
        <taxon>Geodermatophilales</taxon>
        <taxon>Geodermatophilaceae</taxon>
        <taxon>Goekera</taxon>
    </lineage>
</organism>
<dbReference type="RefSeq" id="WP_152730242.1">
    <property type="nucleotide sequence ID" value="NZ_JAABOZ010000007.1"/>
</dbReference>
<gene>
    <name evidence="1" type="ORF">G1H19_03435</name>
</gene>
<proteinExistence type="predicted"/>